<dbReference type="EMBL" id="JAFEUZ010000001">
    <property type="protein sequence ID" value="KAG5488114.1"/>
    <property type="molecule type" value="Genomic_DNA"/>
</dbReference>
<dbReference type="AlphaFoldDB" id="A0A836H935"/>
<dbReference type="GeneID" id="92518030"/>
<dbReference type="Proteomes" id="UP000673552">
    <property type="component" value="Chromosome 1"/>
</dbReference>
<evidence type="ECO:0000313" key="2">
    <source>
        <dbReference type="Proteomes" id="UP000673552"/>
    </source>
</evidence>
<gene>
    <name evidence="1" type="ORF">LSCM1_08179</name>
</gene>
<dbReference type="RefSeq" id="XP_067181693.1">
    <property type="nucleotide sequence ID" value="XM_067325518.1"/>
</dbReference>
<dbReference type="OrthoDB" id="262661at2759"/>
<name>A0A836H935_9TRYP</name>
<organism evidence="1 2">
    <name type="scientific">Leishmania martiniquensis</name>
    <dbReference type="NCBI Taxonomy" id="1580590"/>
    <lineage>
        <taxon>Eukaryota</taxon>
        <taxon>Discoba</taxon>
        <taxon>Euglenozoa</taxon>
        <taxon>Kinetoplastea</taxon>
        <taxon>Metakinetoplastina</taxon>
        <taxon>Trypanosomatida</taxon>
        <taxon>Trypanosomatidae</taxon>
        <taxon>Leishmaniinae</taxon>
        <taxon>Leishmania</taxon>
    </lineage>
</organism>
<dbReference type="KEGG" id="lmat:92518030"/>
<evidence type="ECO:0000313" key="1">
    <source>
        <dbReference type="EMBL" id="KAG5488114.1"/>
    </source>
</evidence>
<accession>A0A836H935</accession>
<reference evidence="1 2" key="1">
    <citation type="submission" date="2021-03" db="EMBL/GenBank/DDBJ databases">
        <title>Leishmania (Mundinia) martiniquensis Genome sequencing and assembly.</title>
        <authorList>
            <person name="Almutairi H."/>
            <person name="Gatherer D."/>
        </authorList>
    </citation>
    <scope>NUCLEOTIDE SEQUENCE [LARGE SCALE GENOMIC DNA]</scope>
    <source>
        <strain evidence="1">LSCM1</strain>
    </source>
</reference>
<keyword evidence="2" id="KW-1185">Reference proteome</keyword>
<proteinExistence type="predicted"/>
<protein>
    <submittedName>
        <fullName evidence="1">Uncharacterized protein</fullName>
    </submittedName>
</protein>
<comment type="caution">
    <text evidence="1">The sequence shown here is derived from an EMBL/GenBank/DDBJ whole genome shotgun (WGS) entry which is preliminary data.</text>
</comment>
<sequence>MKLPLTLHPANHLGAQCLLLHAALSSDSVNGVAGDANQHKQFETAASIARLRTRYDWEGQRHPRNIAQLSHCWQGWLQPPSVTAVASVTGSSGSQYTGVEPAAAAPMDRAGAPPSLAPPLPVLSATQQQRAGAYRALAFAAPARLVALHAPRVLLRTLPKKTHDIVSYDAAVHHAALLTELLAPYGVHVALTGATRRGCPFALQAEYLLCLTEAATCEVEAVNPDGAGGVVKKEREEAKHFQKDSGSSASCVISSTADTEGTATNDLPTCAAQRSKKAGGAQMQQRCAGSRIRRDGLMLGPQALSSGSLPTSAAPVASAGAGCGTGHDRQQRVRGLLKESLRRRYCDRREAFSSTDYVSPPVWYRWRRALAGLARCGYVVSAAESFPPSRWWLQTRRAIGLTARYDPHCPTQVPPPACTDAAILCRLQLHRLVLRFCAWHAFAVRQLFLTGPDVFTTHVTMEALERGVDLNMNGAFTFMEKNTTRLDGGVSDVTPPAAAAASAVSDAHGHLFRPEGQEGQQQQHRCCGLAEQLIPRDEEDVVSLAGLPHVDPMLRGLYCQRNHM</sequence>